<comment type="caution">
    <text evidence="2">The sequence shown here is derived from an EMBL/GenBank/DDBJ whole genome shotgun (WGS) entry which is preliminary data.</text>
</comment>
<evidence type="ECO:0000313" key="3">
    <source>
        <dbReference type="Proteomes" id="UP001606302"/>
    </source>
</evidence>
<dbReference type="EMBL" id="JBIGHX010000002">
    <property type="protein sequence ID" value="MFG6461211.1"/>
    <property type="molecule type" value="Genomic_DNA"/>
</dbReference>
<organism evidence="2 3">
    <name type="scientific">Pelomonas lactea</name>
    <dbReference type="NCBI Taxonomy" id="3299030"/>
    <lineage>
        <taxon>Bacteria</taxon>
        <taxon>Pseudomonadati</taxon>
        <taxon>Pseudomonadota</taxon>
        <taxon>Betaproteobacteria</taxon>
        <taxon>Burkholderiales</taxon>
        <taxon>Sphaerotilaceae</taxon>
        <taxon>Roseateles</taxon>
    </lineage>
</organism>
<sequence length="230" mass="24818">MLRRLVTPLTLCCAALSAGVQAADLTPLEARWLQGMAPVVTHARQALALPLDVVVQPQAAPGAAPLALGFVDGRCKLVLSMRGNPDGQRQLDTLPPALLDAALELMAAHEMGHCRRYLDGAWFRLPAGFSAAQAPDSLAADLRQAWQDMRAARCEEAFGDLVGLAWTRERHPALYARLHAWLVKERSADVIPGSHHDTLGWLALARDPAVFGDAAVFDAAERVWRRGLGG</sequence>
<dbReference type="RefSeq" id="WP_394510079.1">
    <property type="nucleotide sequence ID" value="NZ_JBIGHX010000002.1"/>
</dbReference>
<name>A0ABW7GGX8_9BURK</name>
<gene>
    <name evidence="2" type="ORF">ACG04Q_06460</name>
</gene>
<proteinExistence type="predicted"/>
<feature type="chain" id="PRO_5046598735" evidence="1">
    <location>
        <begin position="23"/>
        <end position="230"/>
    </location>
</feature>
<accession>A0ABW7GGX8</accession>
<evidence type="ECO:0000256" key="1">
    <source>
        <dbReference type="SAM" id="SignalP"/>
    </source>
</evidence>
<reference evidence="2 3" key="1">
    <citation type="submission" date="2024-08" db="EMBL/GenBank/DDBJ databases">
        <authorList>
            <person name="Lu H."/>
        </authorList>
    </citation>
    <scope>NUCLEOTIDE SEQUENCE [LARGE SCALE GENOMIC DNA]</scope>
    <source>
        <strain evidence="2 3">DXS20W</strain>
    </source>
</reference>
<dbReference type="Proteomes" id="UP001606302">
    <property type="component" value="Unassembled WGS sequence"/>
</dbReference>
<feature type="signal peptide" evidence="1">
    <location>
        <begin position="1"/>
        <end position="22"/>
    </location>
</feature>
<evidence type="ECO:0000313" key="2">
    <source>
        <dbReference type="EMBL" id="MFG6461211.1"/>
    </source>
</evidence>
<keyword evidence="1" id="KW-0732">Signal</keyword>
<protein>
    <submittedName>
        <fullName evidence="2">Uncharacterized protein</fullName>
    </submittedName>
</protein>
<keyword evidence="3" id="KW-1185">Reference proteome</keyword>